<evidence type="ECO:0000259" key="5">
    <source>
        <dbReference type="SMART" id="SM01217"/>
    </source>
</evidence>
<dbReference type="InterPro" id="IPR036881">
    <property type="entry name" value="Glyco_hydro_3_C_sf"/>
</dbReference>
<keyword evidence="3" id="KW-0378">Hydrolase</keyword>
<dbReference type="InterPro" id="IPR013783">
    <property type="entry name" value="Ig-like_fold"/>
</dbReference>
<dbReference type="EMBL" id="FXUG01000006">
    <property type="protein sequence ID" value="SMP58174.1"/>
    <property type="molecule type" value="Genomic_DNA"/>
</dbReference>
<keyword evidence="7" id="KW-1185">Reference proteome</keyword>
<sequence length="830" mass="91682">MTVRPRLTCLNIILALLTFSAANVSAEKTPTTSDSKNVATAGDAAADPMYHDGWVDRNKNGKMDPYENPKLSVAERVQDLIDRMTMDEKTCQMATIYGYRRVLKSPVPEASWNERVWKDGVANIDEHANGVRAEATEYIAFDKHANLINTVQHWFAKHTRLGIPVDFTNEGIRGICHPNACNFPTQLGLGASWDRELVRRIGEITGREAKVLGYSNIYSPILDTARDPRWGRSIECYSEDPYLVGELGKEQVLGLQSQNVASTVKHFAAYSNPNGGRDGGGRTDPQVPFHDMQEILLAPFRKVFKECSPKGTMSSYNTYDGVPVSGSSYFLIDLLRKEYGFNGYVVSDSGAVTRIERQHKVAETFEHAVAQSINAGLNVRTTFQKMENFVMPLRQVVKKGWVTEDTINSRVADVLRVKFELGLFDTPFLDPQEALDVVHCDDHSPVTLEAARKAIVLLKNENKTLPLDSSTLRNVLVTGPGANEADLMISRYGPSISDVITPYEGIRRYLGDQANVVYEEGVAAKDSRFPKSDLIPEPPTAEEQALMDQAIAVAKKSDVIIAVLGDSNDTVGESKSRMSLDLPGHQTLYVQKLMETGKPVIVVLMPGRAAAINWIDENAPAILVCWHGGEQVGTAVAETLFGDNNPGGKLPITFPRTVGQVPMAVPYRHGAWGGQHEKFDPNGWGSTRSSNPLYFFGYGLSYTTFKYSHLKITPKNPTESDTIKITCSITNSGDVQGDEVVQLYIADLVASVTPYEQVLRGFDRVALEPGETKQVTFSLSPKRDLVMLDRDNQWVVEPGEFEVRVASHSGYGGAQLKETIELKSKTPEQQ</sequence>
<dbReference type="InterPro" id="IPR036962">
    <property type="entry name" value="Glyco_hydro_3_N_sf"/>
</dbReference>
<reference evidence="6 7" key="1">
    <citation type="submission" date="2017-05" db="EMBL/GenBank/DDBJ databases">
        <authorList>
            <person name="Varghese N."/>
            <person name="Submissions S."/>
        </authorList>
    </citation>
    <scope>NUCLEOTIDE SEQUENCE [LARGE SCALE GENOMIC DNA]</scope>
    <source>
        <strain evidence="6 7">DSM 25457</strain>
    </source>
</reference>
<proteinExistence type="inferred from homology"/>
<keyword evidence="2 4" id="KW-0732">Signal</keyword>
<feature type="domain" description="Fibronectin type III-like" evidence="5">
    <location>
        <begin position="739"/>
        <end position="809"/>
    </location>
</feature>
<evidence type="ECO:0000313" key="6">
    <source>
        <dbReference type="EMBL" id="SMP58174.1"/>
    </source>
</evidence>
<feature type="chain" id="PRO_5046170915" evidence="4">
    <location>
        <begin position="27"/>
        <end position="830"/>
    </location>
</feature>
<dbReference type="Pfam" id="PF01915">
    <property type="entry name" value="Glyco_hydro_3_C"/>
    <property type="match status" value="1"/>
</dbReference>
<comment type="similarity">
    <text evidence="1">Belongs to the glycosyl hydrolase 3 family.</text>
</comment>
<evidence type="ECO:0000313" key="7">
    <source>
        <dbReference type="Proteomes" id="UP001158067"/>
    </source>
</evidence>
<gene>
    <name evidence="6" type="ORF">SAMN06265222_10613</name>
</gene>
<feature type="signal peptide" evidence="4">
    <location>
        <begin position="1"/>
        <end position="26"/>
    </location>
</feature>
<dbReference type="InterPro" id="IPR044993">
    <property type="entry name" value="BXL"/>
</dbReference>
<evidence type="ECO:0000256" key="2">
    <source>
        <dbReference type="ARBA" id="ARBA00022729"/>
    </source>
</evidence>
<dbReference type="InterPro" id="IPR017853">
    <property type="entry name" value="GH"/>
</dbReference>
<dbReference type="PRINTS" id="PR00133">
    <property type="entry name" value="GLHYDRLASE3"/>
</dbReference>
<accession>A0ABY1Q3I1</accession>
<dbReference type="Pfam" id="PF00933">
    <property type="entry name" value="Glyco_hydro_3"/>
    <property type="match status" value="1"/>
</dbReference>
<dbReference type="Gene3D" id="3.40.50.1700">
    <property type="entry name" value="Glycoside hydrolase family 3 C-terminal domain"/>
    <property type="match status" value="1"/>
</dbReference>
<dbReference type="InterPro" id="IPR002772">
    <property type="entry name" value="Glyco_hydro_3_C"/>
</dbReference>
<dbReference type="Gene3D" id="3.20.20.300">
    <property type="entry name" value="Glycoside hydrolase, family 3, N-terminal domain"/>
    <property type="match status" value="1"/>
</dbReference>
<dbReference type="SUPFAM" id="SSF52279">
    <property type="entry name" value="Beta-D-glucan exohydrolase, C-terminal domain"/>
    <property type="match status" value="1"/>
</dbReference>
<name>A0ABY1Q3I1_9BACT</name>
<dbReference type="Gene3D" id="2.60.40.10">
    <property type="entry name" value="Immunoglobulins"/>
    <property type="match status" value="1"/>
</dbReference>
<dbReference type="Proteomes" id="UP001158067">
    <property type="component" value="Unassembled WGS sequence"/>
</dbReference>
<dbReference type="PANTHER" id="PTHR42721:SF3">
    <property type="entry name" value="BETA-D-XYLOSIDASE 5-RELATED"/>
    <property type="match status" value="1"/>
</dbReference>
<evidence type="ECO:0000256" key="4">
    <source>
        <dbReference type="SAM" id="SignalP"/>
    </source>
</evidence>
<evidence type="ECO:0000256" key="3">
    <source>
        <dbReference type="ARBA" id="ARBA00022801"/>
    </source>
</evidence>
<dbReference type="PANTHER" id="PTHR42721">
    <property type="entry name" value="SUGAR HYDROLASE-RELATED"/>
    <property type="match status" value="1"/>
</dbReference>
<evidence type="ECO:0000256" key="1">
    <source>
        <dbReference type="ARBA" id="ARBA00005336"/>
    </source>
</evidence>
<dbReference type="SMART" id="SM01217">
    <property type="entry name" value="Fn3_like"/>
    <property type="match status" value="1"/>
</dbReference>
<comment type="caution">
    <text evidence="6">The sequence shown here is derived from an EMBL/GenBank/DDBJ whole genome shotgun (WGS) entry which is preliminary data.</text>
</comment>
<dbReference type="RefSeq" id="WP_283432777.1">
    <property type="nucleotide sequence ID" value="NZ_FXUG01000006.1"/>
</dbReference>
<dbReference type="Pfam" id="PF14310">
    <property type="entry name" value="Fn3-like"/>
    <property type="match status" value="1"/>
</dbReference>
<protein>
    <submittedName>
        <fullName evidence="6">Beta-glucosidase</fullName>
    </submittedName>
</protein>
<dbReference type="InterPro" id="IPR001764">
    <property type="entry name" value="Glyco_hydro_3_N"/>
</dbReference>
<dbReference type="InterPro" id="IPR026891">
    <property type="entry name" value="Fn3-like"/>
</dbReference>
<organism evidence="6 7">
    <name type="scientific">Neorhodopirellula lusitana</name>
    <dbReference type="NCBI Taxonomy" id="445327"/>
    <lineage>
        <taxon>Bacteria</taxon>
        <taxon>Pseudomonadati</taxon>
        <taxon>Planctomycetota</taxon>
        <taxon>Planctomycetia</taxon>
        <taxon>Pirellulales</taxon>
        <taxon>Pirellulaceae</taxon>
        <taxon>Neorhodopirellula</taxon>
    </lineage>
</organism>
<dbReference type="SUPFAM" id="SSF51445">
    <property type="entry name" value="(Trans)glycosidases"/>
    <property type="match status" value="1"/>
</dbReference>